<evidence type="ECO:0000313" key="1">
    <source>
        <dbReference type="EMBL" id="KAJ3542013.1"/>
    </source>
</evidence>
<sequence>MLAMADDTEPKRIALFGATGGTGGATLRSMIAEKSLSSLELRLFIRSKAKLLRCHPQLASFPNVHTWEGQVTDTNIITACIQNVDTIICALGENRNIPGVHVLQDLSKSITDGLSDLKNSSGKDWQRPRVILLSSATWNQRLSEHTPAPVHWLVKTAFHYPYVDLLKATAQFEACPDLLSLKLVQPPAIVEDIPTGIEISTDSVRLTVSYADLGAAFANLALRERVFDEINAVGISSHGGDSFGKYGLEILKRIVVGLISGYVPGYWQVKGLLSS</sequence>
<protein>
    <submittedName>
        <fullName evidence="1">Uncharacterized protein</fullName>
    </submittedName>
</protein>
<reference evidence="1" key="1">
    <citation type="submission" date="2022-08" db="EMBL/GenBank/DDBJ databases">
        <title>Genome Sequence of Fusarium decemcellulare.</title>
        <authorList>
            <person name="Buettner E."/>
        </authorList>
    </citation>
    <scope>NUCLEOTIDE SEQUENCE</scope>
    <source>
        <strain evidence="1">Babe19</strain>
    </source>
</reference>
<gene>
    <name evidence="1" type="ORF">NM208_g4323</name>
</gene>
<keyword evidence="2" id="KW-1185">Reference proteome</keyword>
<evidence type="ECO:0000313" key="2">
    <source>
        <dbReference type="Proteomes" id="UP001148629"/>
    </source>
</evidence>
<organism evidence="1 2">
    <name type="scientific">Fusarium decemcellulare</name>
    <dbReference type="NCBI Taxonomy" id="57161"/>
    <lineage>
        <taxon>Eukaryota</taxon>
        <taxon>Fungi</taxon>
        <taxon>Dikarya</taxon>
        <taxon>Ascomycota</taxon>
        <taxon>Pezizomycotina</taxon>
        <taxon>Sordariomycetes</taxon>
        <taxon>Hypocreomycetidae</taxon>
        <taxon>Hypocreales</taxon>
        <taxon>Nectriaceae</taxon>
        <taxon>Fusarium</taxon>
        <taxon>Fusarium decemcellulare species complex</taxon>
    </lineage>
</organism>
<name>A0ACC1SL09_9HYPO</name>
<dbReference type="EMBL" id="JANRMS010000319">
    <property type="protein sequence ID" value="KAJ3542013.1"/>
    <property type="molecule type" value="Genomic_DNA"/>
</dbReference>
<comment type="caution">
    <text evidence="1">The sequence shown here is derived from an EMBL/GenBank/DDBJ whole genome shotgun (WGS) entry which is preliminary data.</text>
</comment>
<accession>A0ACC1SL09</accession>
<dbReference type="Proteomes" id="UP001148629">
    <property type="component" value="Unassembled WGS sequence"/>
</dbReference>
<proteinExistence type="predicted"/>